<dbReference type="SMART" id="SM00861">
    <property type="entry name" value="Transket_pyr"/>
    <property type="match status" value="1"/>
</dbReference>
<evidence type="ECO:0000259" key="1">
    <source>
        <dbReference type="SMART" id="SM00861"/>
    </source>
</evidence>
<keyword evidence="3" id="KW-1185">Reference proteome</keyword>
<name>A0ABZ2PJJ4_9NOCA</name>
<dbReference type="RefSeq" id="WP_338888014.1">
    <property type="nucleotide sequence ID" value="NZ_CP147846.1"/>
</dbReference>
<dbReference type="CDD" id="cd07033">
    <property type="entry name" value="TPP_PYR_DXS_TK_like"/>
    <property type="match status" value="1"/>
</dbReference>
<dbReference type="Gene3D" id="3.40.50.970">
    <property type="match status" value="1"/>
</dbReference>
<dbReference type="PANTHER" id="PTHR43825:SF1">
    <property type="entry name" value="TRANSKETOLASE-LIKE PYRIMIDINE-BINDING DOMAIN-CONTAINING PROTEIN"/>
    <property type="match status" value="1"/>
</dbReference>
<dbReference type="SUPFAM" id="SSF52922">
    <property type="entry name" value="TK C-terminal domain-like"/>
    <property type="match status" value="1"/>
</dbReference>
<dbReference type="InterPro" id="IPR009014">
    <property type="entry name" value="Transketo_C/PFOR_II"/>
</dbReference>
<reference evidence="2 3" key="1">
    <citation type="submission" date="2024-03" db="EMBL/GenBank/DDBJ databases">
        <title>Natural products discovery in diverse microorganisms through a two-stage MS feature dereplication strategy.</title>
        <authorList>
            <person name="Zhang R."/>
        </authorList>
    </citation>
    <scope>NUCLEOTIDE SEQUENCE [LARGE SCALE GENOMIC DNA]</scope>
    <source>
        <strain evidence="2 3">18930</strain>
    </source>
</reference>
<sequence length="302" mass="33032">MIDQRERFYRVAPELLEQDGRLALVLAEIGVGYLEPHIGERIRARVVNVGIREQLLVSFASGLALAGMRPIVHTFAPFLIERPFEQVKLDFGHQGVGGILVSSGGSYSMAAGGETHFGHRDVALLDTLDEWAVHVPGHADEAEHALREAVRGDDRVYIRLDGKSNRHRYADGPGFTVLRSGNLGTVITVGPTADAVLAAAEGRDVTVLYAERIRPFDAHTLRETLTTPDVVIVEPYLSGTSIPYVTDALSDVRHRVIGLGVGHHELRKYGTPKEHENAHGLDVRGISSSFDAFFGDASDLRY</sequence>
<accession>A0ABZ2PJJ4</accession>
<dbReference type="Proteomes" id="UP001432000">
    <property type="component" value="Chromosome"/>
</dbReference>
<dbReference type="EMBL" id="CP147846">
    <property type="protein sequence ID" value="WXG68053.1"/>
    <property type="molecule type" value="Genomic_DNA"/>
</dbReference>
<dbReference type="Pfam" id="PF02779">
    <property type="entry name" value="Transket_pyr"/>
    <property type="match status" value="1"/>
</dbReference>
<gene>
    <name evidence="2" type="ORF">WDS16_23015</name>
</gene>
<evidence type="ECO:0000313" key="3">
    <source>
        <dbReference type="Proteomes" id="UP001432000"/>
    </source>
</evidence>
<dbReference type="InterPro" id="IPR029061">
    <property type="entry name" value="THDP-binding"/>
</dbReference>
<dbReference type="PANTHER" id="PTHR43825">
    <property type="entry name" value="PYRUVATE DEHYDROGENASE E1 COMPONENT"/>
    <property type="match status" value="1"/>
</dbReference>
<dbReference type="InterPro" id="IPR005475">
    <property type="entry name" value="Transketolase-like_Pyr-bd"/>
</dbReference>
<evidence type="ECO:0000313" key="2">
    <source>
        <dbReference type="EMBL" id="WXG68053.1"/>
    </source>
</evidence>
<proteinExistence type="predicted"/>
<feature type="domain" description="Transketolase-like pyrimidine-binding" evidence="1">
    <location>
        <begin position="2"/>
        <end position="167"/>
    </location>
</feature>
<dbReference type="InterPro" id="IPR051157">
    <property type="entry name" value="PDH/Transketolase"/>
</dbReference>
<dbReference type="SUPFAM" id="SSF52518">
    <property type="entry name" value="Thiamin diphosphate-binding fold (THDP-binding)"/>
    <property type="match status" value="1"/>
</dbReference>
<protein>
    <submittedName>
        <fullName evidence="2">Transketolase</fullName>
    </submittedName>
</protein>
<dbReference type="Gene3D" id="3.40.50.920">
    <property type="match status" value="1"/>
</dbReference>
<organism evidence="2 3">
    <name type="scientific">Rhodococcus sovatensis</name>
    <dbReference type="NCBI Taxonomy" id="1805840"/>
    <lineage>
        <taxon>Bacteria</taxon>
        <taxon>Bacillati</taxon>
        <taxon>Actinomycetota</taxon>
        <taxon>Actinomycetes</taxon>
        <taxon>Mycobacteriales</taxon>
        <taxon>Nocardiaceae</taxon>
        <taxon>Rhodococcus</taxon>
    </lineage>
</organism>